<dbReference type="PANTHER" id="PTHR11573">
    <property type="entry name" value="RIBONUCLEOSIDE-DIPHOSPHATE REDUCTASE LARGE CHAIN"/>
    <property type="match status" value="1"/>
</dbReference>
<evidence type="ECO:0000256" key="4">
    <source>
        <dbReference type="ARBA" id="ARBA00023116"/>
    </source>
</evidence>
<dbReference type="InterPro" id="IPR008926">
    <property type="entry name" value="RNR_R1-su_N"/>
</dbReference>
<keyword evidence="10" id="KW-1185">Reference proteome</keyword>
<dbReference type="InterPro" id="IPR039718">
    <property type="entry name" value="Rrm1"/>
</dbReference>
<sequence length="672" mass="75268">MFRAYELGRVSKEFRDIVARNMDILDAMISEERDGHFSYFALQTLRQTYLIRNGSELIERPQHIWLRSSLQMHQCDLEKVAASYEMMSTLKFMPGSPVLFNSGAVRPGISSCYLLPANEDPDEIFETLDKVARISRNGGGVGLGVQCVPSKGSKVKGIERTGVVPILKMLDAALDVIDQGSNKRPGAITVYMEPWHADILSFVRMKRNSGPEEERARKLFYGLMINDLFMRRVEEDEDWTLFCPSVAPQLVSSYGVTFEVEYEKLEKAERGTERIKARHLWTEIMESQMETGGPFILYKDSINRKSNQRHLGVITHSNLCTEIVQLSNQQETSVCNLASIVLPSFVSLERTFLFDELDRVVRHVVISLNQALVHSFFPLHSVRASAFNHRAIGIGIQGLADTFTLLGIAFDSPEAKQLNSDIAAAIYYSSVDESCELIKVHGAYPTFGNSPASKGWLQPNLWPGFAPSAKYDWDGLRKKAARGMCNSLLTAYMPTAGTSQLTGCSEGFEPLPCLISTRKVLNGLFTIIPKHFMATMEDLHLWSEDLRDQIVGANGSVQNIESIPSNVRAMFKTAWEIDPATVVEMAIDRAPYICQSQSLSLHLARPSIQTLTKLTFMGWKGGLKTGLYYLRSQPSIRPIPITLPVKYWKGVEKCANDLEEGSKEHPICLACE</sequence>
<protein>
    <recommendedName>
        <fullName evidence="2 6">Ribonucleoside-diphosphate reductase</fullName>
        <ecNumber evidence="2 6">1.17.4.1</ecNumber>
    </recommendedName>
</protein>
<dbReference type="GO" id="GO:0005524">
    <property type="term" value="F:ATP binding"/>
    <property type="evidence" value="ECO:0007669"/>
    <property type="project" value="InterPro"/>
</dbReference>
<reference evidence="9 10" key="1">
    <citation type="journal article" date="2020" name="ISME J.">
        <title>Uncovering the hidden diversity of litter-decomposition mechanisms in mushroom-forming fungi.</title>
        <authorList>
            <person name="Floudas D."/>
            <person name="Bentzer J."/>
            <person name="Ahren D."/>
            <person name="Johansson T."/>
            <person name="Persson P."/>
            <person name="Tunlid A."/>
        </authorList>
    </citation>
    <scope>NUCLEOTIDE SEQUENCE [LARGE SCALE GENOMIC DNA]</scope>
    <source>
        <strain evidence="9 10">CBS 175.51</strain>
    </source>
</reference>
<dbReference type="PANTHER" id="PTHR11573:SF6">
    <property type="entry name" value="RIBONUCLEOSIDE-DIPHOSPHATE REDUCTASE LARGE SUBUNIT"/>
    <property type="match status" value="1"/>
</dbReference>
<dbReference type="EMBL" id="JAACJK010000163">
    <property type="protein sequence ID" value="KAF5326555.1"/>
    <property type="molecule type" value="Genomic_DNA"/>
</dbReference>
<evidence type="ECO:0000313" key="9">
    <source>
        <dbReference type="EMBL" id="KAF5326555.1"/>
    </source>
</evidence>
<evidence type="ECO:0000313" key="10">
    <source>
        <dbReference type="Proteomes" id="UP000541558"/>
    </source>
</evidence>
<dbReference type="GO" id="GO:0009263">
    <property type="term" value="P:deoxyribonucleotide biosynthetic process"/>
    <property type="evidence" value="ECO:0007669"/>
    <property type="project" value="UniProtKB-KW"/>
</dbReference>
<dbReference type="GO" id="GO:0004748">
    <property type="term" value="F:ribonucleoside-diphosphate reductase activity, thioredoxin disulfide as acceptor"/>
    <property type="evidence" value="ECO:0007669"/>
    <property type="project" value="UniProtKB-EC"/>
</dbReference>
<dbReference type="InterPro" id="IPR013346">
    <property type="entry name" value="NrdE_NrdA_C"/>
</dbReference>
<comment type="function">
    <text evidence="5 6">Provides the precursors necessary for DNA synthesis. Catalyzes the biosynthesis of deoxyribonucleotides from the corresponding ribonucleotides.</text>
</comment>
<comment type="similarity">
    <text evidence="1 6">Belongs to the ribonucleoside diphosphate reductase large chain family.</text>
</comment>
<comment type="caution">
    <text evidence="9">The sequence shown here is derived from an EMBL/GenBank/DDBJ whole genome shotgun (WGS) entry which is preliminary data.</text>
</comment>
<dbReference type="GO" id="GO:0005971">
    <property type="term" value="C:ribonucleoside-diphosphate reductase complex"/>
    <property type="evidence" value="ECO:0007669"/>
    <property type="project" value="TreeGrafter"/>
</dbReference>
<dbReference type="EC" id="1.17.4.1" evidence="2 6"/>
<dbReference type="NCBIfam" id="TIGR02506">
    <property type="entry name" value="NrdE_NrdA"/>
    <property type="match status" value="1"/>
</dbReference>
<proteinExistence type="inferred from homology"/>
<evidence type="ECO:0000259" key="8">
    <source>
        <dbReference type="Pfam" id="PF02867"/>
    </source>
</evidence>
<evidence type="ECO:0000256" key="3">
    <source>
        <dbReference type="ARBA" id="ARBA00023002"/>
    </source>
</evidence>
<dbReference type="OrthoDB" id="3035814at2759"/>
<dbReference type="UniPathway" id="UPA00326"/>
<evidence type="ECO:0000256" key="2">
    <source>
        <dbReference type="ARBA" id="ARBA00012274"/>
    </source>
</evidence>
<dbReference type="InterPro" id="IPR013509">
    <property type="entry name" value="RNR_lsu_N"/>
</dbReference>
<dbReference type="SUPFAM" id="SSF48168">
    <property type="entry name" value="R1 subunit of ribonucleotide reductase, N-terminal domain"/>
    <property type="match status" value="1"/>
</dbReference>
<feature type="domain" description="Ribonucleotide reductase large subunit C-terminal" evidence="8">
    <location>
        <begin position="110"/>
        <end position="629"/>
    </location>
</feature>
<dbReference type="InterPro" id="IPR000788">
    <property type="entry name" value="RNR_lg_C"/>
</dbReference>
<evidence type="ECO:0000259" key="7">
    <source>
        <dbReference type="Pfam" id="PF00317"/>
    </source>
</evidence>
<evidence type="ECO:0000256" key="5">
    <source>
        <dbReference type="ARBA" id="ARBA00024942"/>
    </source>
</evidence>
<gene>
    <name evidence="9" type="ORF">D9611_001000</name>
</gene>
<keyword evidence="3 6" id="KW-0560">Oxidoreductase</keyword>
<dbReference type="Pfam" id="PF02867">
    <property type="entry name" value="Ribonuc_red_lgC"/>
    <property type="match status" value="1"/>
</dbReference>
<dbReference type="Proteomes" id="UP000541558">
    <property type="component" value="Unassembled WGS sequence"/>
</dbReference>
<dbReference type="SUPFAM" id="SSF51998">
    <property type="entry name" value="PFL-like glycyl radical enzymes"/>
    <property type="match status" value="1"/>
</dbReference>
<dbReference type="AlphaFoldDB" id="A0A8H5BNA7"/>
<feature type="domain" description="Ribonucleotide reductase large subunit N-terminal" evidence="7">
    <location>
        <begin position="37"/>
        <end position="105"/>
    </location>
</feature>
<dbReference type="Pfam" id="PF00317">
    <property type="entry name" value="Ribonuc_red_lgN"/>
    <property type="match status" value="1"/>
</dbReference>
<keyword evidence="4 6" id="KW-0215">Deoxyribonucleotide synthesis</keyword>
<dbReference type="PRINTS" id="PR01183">
    <property type="entry name" value="RIBORDTASEM1"/>
</dbReference>
<evidence type="ECO:0000256" key="6">
    <source>
        <dbReference type="RuleBase" id="RU003410"/>
    </source>
</evidence>
<comment type="catalytic activity">
    <reaction evidence="6">
        <text>a 2'-deoxyribonucleoside 5'-diphosphate + [thioredoxin]-disulfide + H2O = a ribonucleoside 5'-diphosphate + [thioredoxin]-dithiol</text>
        <dbReference type="Rhea" id="RHEA:23252"/>
        <dbReference type="Rhea" id="RHEA-COMP:10698"/>
        <dbReference type="Rhea" id="RHEA-COMP:10700"/>
        <dbReference type="ChEBI" id="CHEBI:15377"/>
        <dbReference type="ChEBI" id="CHEBI:29950"/>
        <dbReference type="ChEBI" id="CHEBI:50058"/>
        <dbReference type="ChEBI" id="CHEBI:57930"/>
        <dbReference type="ChEBI" id="CHEBI:73316"/>
        <dbReference type="EC" id="1.17.4.1"/>
    </reaction>
</comment>
<organism evidence="9 10">
    <name type="scientific">Ephemerocybe angulata</name>
    <dbReference type="NCBI Taxonomy" id="980116"/>
    <lineage>
        <taxon>Eukaryota</taxon>
        <taxon>Fungi</taxon>
        <taxon>Dikarya</taxon>
        <taxon>Basidiomycota</taxon>
        <taxon>Agaricomycotina</taxon>
        <taxon>Agaricomycetes</taxon>
        <taxon>Agaricomycetidae</taxon>
        <taxon>Agaricales</taxon>
        <taxon>Agaricineae</taxon>
        <taxon>Psathyrellaceae</taxon>
        <taxon>Ephemerocybe</taxon>
    </lineage>
</organism>
<accession>A0A8H5BNA7</accession>
<evidence type="ECO:0000256" key="1">
    <source>
        <dbReference type="ARBA" id="ARBA00010406"/>
    </source>
</evidence>
<name>A0A8H5BNA7_9AGAR</name>
<dbReference type="Gene3D" id="3.20.70.20">
    <property type="match status" value="1"/>
</dbReference>